<dbReference type="GO" id="GO:0005524">
    <property type="term" value="F:ATP binding"/>
    <property type="evidence" value="ECO:0007669"/>
    <property type="project" value="InterPro"/>
</dbReference>
<gene>
    <name evidence="2" type="ORF">CKAH01_18299</name>
</gene>
<comment type="caution">
    <text evidence="2">The sequence shown here is derived from an EMBL/GenBank/DDBJ whole genome shotgun (WGS) entry which is preliminary data.</text>
</comment>
<dbReference type="SUPFAM" id="SSF56112">
    <property type="entry name" value="Protein kinase-like (PK-like)"/>
    <property type="match status" value="1"/>
</dbReference>
<dbReference type="AlphaFoldDB" id="A0AAE0D315"/>
<dbReference type="PROSITE" id="PS50011">
    <property type="entry name" value="PROTEIN_KINASE_DOM"/>
    <property type="match status" value="1"/>
</dbReference>
<accession>A0AAE0D315</accession>
<keyword evidence="3" id="KW-1185">Reference proteome</keyword>
<organism evidence="2 3">
    <name type="scientific">Colletotrichum kahawae</name>
    <name type="common">Coffee berry disease fungus</name>
    <dbReference type="NCBI Taxonomy" id="34407"/>
    <lineage>
        <taxon>Eukaryota</taxon>
        <taxon>Fungi</taxon>
        <taxon>Dikarya</taxon>
        <taxon>Ascomycota</taxon>
        <taxon>Pezizomycotina</taxon>
        <taxon>Sordariomycetes</taxon>
        <taxon>Hypocreomycetidae</taxon>
        <taxon>Glomerellales</taxon>
        <taxon>Glomerellaceae</taxon>
        <taxon>Colletotrichum</taxon>
        <taxon>Colletotrichum gloeosporioides species complex</taxon>
    </lineage>
</organism>
<name>A0AAE0D315_COLKA</name>
<dbReference type="GO" id="GO:0004672">
    <property type="term" value="F:protein kinase activity"/>
    <property type="evidence" value="ECO:0007669"/>
    <property type="project" value="InterPro"/>
</dbReference>
<proteinExistence type="predicted"/>
<dbReference type="Proteomes" id="UP001281614">
    <property type="component" value="Unassembled WGS sequence"/>
</dbReference>
<reference evidence="2" key="1">
    <citation type="submission" date="2023-02" db="EMBL/GenBank/DDBJ databases">
        <title>Colletotrichum kahawae CIFC_Que2 genome sequencing and assembly.</title>
        <authorList>
            <person name="Baroncelli R."/>
        </authorList>
    </citation>
    <scope>NUCLEOTIDE SEQUENCE</scope>
    <source>
        <strain evidence="2">CIFC_Que2</strain>
    </source>
</reference>
<keyword evidence="2" id="KW-0418">Kinase</keyword>
<evidence type="ECO:0000259" key="1">
    <source>
        <dbReference type="PROSITE" id="PS50011"/>
    </source>
</evidence>
<feature type="domain" description="Protein kinase" evidence="1">
    <location>
        <begin position="127"/>
        <end position="343"/>
    </location>
</feature>
<dbReference type="EMBL" id="VYYT01000305">
    <property type="protein sequence ID" value="KAK2745082.1"/>
    <property type="molecule type" value="Genomic_DNA"/>
</dbReference>
<evidence type="ECO:0000313" key="2">
    <source>
        <dbReference type="EMBL" id="KAK2745082.1"/>
    </source>
</evidence>
<evidence type="ECO:0000313" key="3">
    <source>
        <dbReference type="Proteomes" id="UP001281614"/>
    </source>
</evidence>
<dbReference type="Pfam" id="PF00069">
    <property type="entry name" value="Pkinase"/>
    <property type="match status" value="1"/>
</dbReference>
<protein>
    <submittedName>
        <fullName evidence="2">Protein kinase-like domain-containing protein</fullName>
    </submittedName>
</protein>
<sequence length="343" mass="39413">MERPNYDVALWRTHVTEEDCELIIRTNNGYTFYCRIFPQHFRRSPKFSEQYFKYLNFLRSGEEEQDDLYLEDVCDLLAKMFEPLIALKAPSSLSLPEDRRPTLSQYLFAPHFVCELDVTDEVSRPYLAESQAHGWSSPDTIVKDEFVRDLDQWTQSYHSSDIEIIYNHPKDVLIRPPTKVLVDVGKDCEATCFFKPFNFSLGKKHAFSELLTMKKIAMAQIPHAPEAWVCRLHGVVRDGNGLIGMLFTWIDTMGVLSRARAENSSSDLRERWAAQISISLKELHEKDIIWGDAKAENILIDKDDNAWVIDFGGSYTHGWVDEEKAGTLAGDAQALAKILDILR</sequence>
<dbReference type="InterPro" id="IPR000719">
    <property type="entry name" value="Prot_kinase_dom"/>
</dbReference>
<keyword evidence="2" id="KW-0808">Transferase</keyword>
<dbReference type="Gene3D" id="1.10.510.10">
    <property type="entry name" value="Transferase(Phosphotransferase) domain 1"/>
    <property type="match status" value="1"/>
</dbReference>
<dbReference type="InterPro" id="IPR011009">
    <property type="entry name" value="Kinase-like_dom_sf"/>
</dbReference>